<feature type="non-terminal residue" evidence="1">
    <location>
        <position position="55"/>
    </location>
</feature>
<evidence type="ECO:0000313" key="1">
    <source>
        <dbReference type="EMBL" id="MBA0647870.1"/>
    </source>
</evidence>
<dbReference type="AlphaFoldDB" id="A0A7J8UBT2"/>
<dbReference type="EMBL" id="JABFAB010000005">
    <property type="protein sequence ID" value="MBA0647870.1"/>
    <property type="molecule type" value="Genomic_DNA"/>
</dbReference>
<name>A0A7J8UBT2_9ROSI</name>
<dbReference type="OrthoDB" id="998368at2759"/>
<protein>
    <submittedName>
        <fullName evidence="1">Uncharacterized protein</fullName>
    </submittedName>
</protein>
<sequence length="55" mass="5973">MKIVKLGPMRLNSSKATKLAESSVKLSPHEKGGVCIKLRESSDASWTVDPSKCNE</sequence>
<dbReference type="Proteomes" id="UP000593573">
    <property type="component" value="Unassembled WGS sequence"/>
</dbReference>
<keyword evidence="2" id="KW-1185">Reference proteome</keyword>
<accession>A0A7J8UBT2</accession>
<comment type="caution">
    <text evidence="1">The sequence shown here is derived from an EMBL/GenBank/DDBJ whole genome shotgun (WGS) entry which is preliminary data.</text>
</comment>
<organism evidence="1 2">
    <name type="scientific">Gossypium klotzschianum</name>
    <dbReference type="NCBI Taxonomy" id="34286"/>
    <lineage>
        <taxon>Eukaryota</taxon>
        <taxon>Viridiplantae</taxon>
        <taxon>Streptophyta</taxon>
        <taxon>Embryophyta</taxon>
        <taxon>Tracheophyta</taxon>
        <taxon>Spermatophyta</taxon>
        <taxon>Magnoliopsida</taxon>
        <taxon>eudicotyledons</taxon>
        <taxon>Gunneridae</taxon>
        <taxon>Pentapetalae</taxon>
        <taxon>rosids</taxon>
        <taxon>malvids</taxon>
        <taxon>Malvales</taxon>
        <taxon>Malvaceae</taxon>
        <taxon>Malvoideae</taxon>
        <taxon>Gossypium</taxon>
    </lineage>
</organism>
<proteinExistence type="predicted"/>
<gene>
    <name evidence="1" type="ORF">Goklo_015679</name>
</gene>
<reference evidence="1 2" key="1">
    <citation type="journal article" date="2019" name="Genome Biol. Evol.">
        <title>Insights into the evolution of the New World diploid cottons (Gossypium, subgenus Houzingenia) based on genome sequencing.</title>
        <authorList>
            <person name="Grover C.E."/>
            <person name="Arick M.A. 2nd"/>
            <person name="Thrash A."/>
            <person name="Conover J.L."/>
            <person name="Sanders W.S."/>
            <person name="Peterson D.G."/>
            <person name="Frelichowski J.E."/>
            <person name="Scheffler J.A."/>
            <person name="Scheffler B.E."/>
            <person name="Wendel J.F."/>
        </authorList>
    </citation>
    <scope>NUCLEOTIDE SEQUENCE [LARGE SCALE GENOMIC DNA]</scope>
    <source>
        <strain evidence="1">57</strain>
        <tissue evidence="1">Leaf</tissue>
    </source>
</reference>
<evidence type="ECO:0000313" key="2">
    <source>
        <dbReference type="Proteomes" id="UP000593573"/>
    </source>
</evidence>